<feature type="region of interest" description="Disordered" evidence="1">
    <location>
        <begin position="1"/>
        <end position="40"/>
    </location>
</feature>
<comment type="caution">
    <text evidence="3">The sequence shown here is derived from an EMBL/GenBank/DDBJ whole genome shotgun (WGS) entry which is preliminary data.</text>
</comment>
<feature type="region of interest" description="Disordered" evidence="1">
    <location>
        <begin position="77"/>
        <end position="115"/>
    </location>
</feature>
<feature type="transmembrane region" description="Helical" evidence="2">
    <location>
        <begin position="138"/>
        <end position="163"/>
    </location>
</feature>
<protein>
    <submittedName>
        <fullName evidence="3">Uncharacterized protein</fullName>
    </submittedName>
</protein>
<feature type="compositionally biased region" description="Polar residues" evidence="1">
    <location>
        <begin position="77"/>
        <end position="90"/>
    </location>
</feature>
<keyword evidence="2" id="KW-0472">Membrane</keyword>
<gene>
    <name evidence="3" type="ORF">AVEN_132559_1</name>
</gene>
<name>A0A4Y2UPH2_ARAVE</name>
<feature type="compositionally biased region" description="Low complexity" evidence="1">
    <location>
        <begin position="18"/>
        <end position="28"/>
    </location>
</feature>
<dbReference type="OrthoDB" id="6470699at2759"/>
<evidence type="ECO:0000256" key="1">
    <source>
        <dbReference type="SAM" id="MobiDB-lite"/>
    </source>
</evidence>
<feature type="compositionally biased region" description="Basic and acidic residues" evidence="1">
    <location>
        <begin position="97"/>
        <end position="115"/>
    </location>
</feature>
<proteinExistence type="predicted"/>
<dbReference type="Proteomes" id="UP000499080">
    <property type="component" value="Unassembled WGS sequence"/>
</dbReference>
<keyword evidence="2" id="KW-0812">Transmembrane</keyword>
<organism evidence="3 4">
    <name type="scientific">Araneus ventricosus</name>
    <name type="common">Orbweaver spider</name>
    <name type="synonym">Epeira ventricosa</name>
    <dbReference type="NCBI Taxonomy" id="182803"/>
    <lineage>
        <taxon>Eukaryota</taxon>
        <taxon>Metazoa</taxon>
        <taxon>Ecdysozoa</taxon>
        <taxon>Arthropoda</taxon>
        <taxon>Chelicerata</taxon>
        <taxon>Arachnida</taxon>
        <taxon>Araneae</taxon>
        <taxon>Araneomorphae</taxon>
        <taxon>Entelegynae</taxon>
        <taxon>Araneoidea</taxon>
        <taxon>Araneidae</taxon>
        <taxon>Araneus</taxon>
    </lineage>
</organism>
<keyword evidence="2" id="KW-1133">Transmembrane helix</keyword>
<reference evidence="3 4" key="1">
    <citation type="journal article" date="2019" name="Sci. Rep.">
        <title>Orb-weaving spider Araneus ventricosus genome elucidates the spidroin gene catalogue.</title>
        <authorList>
            <person name="Kono N."/>
            <person name="Nakamura H."/>
            <person name="Ohtoshi R."/>
            <person name="Moran D.A.P."/>
            <person name="Shinohara A."/>
            <person name="Yoshida Y."/>
            <person name="Fujiwara M."/>
            <person name="Mori M."/>
            <person name="Tomita M."/>
            <person name="Arakawa K."/>
        </authorList>
    </citation>
    <scope>NUCLEOTIDE SEQUENCE [LARGE SCALE GENOMIC DNA]</scope>
</reference>
<dbReference type="AlphaFoldDB" id="A0A4Y2UPH2"/>
<evidence type="ECO:0000256" key="2">
    <source>
        <dbReference type="SAM" id="Phobius"/>
    </source>
</evidence>
<sequence>MASREDYNLHEETEEGSDNSISKSGSSSDPQAEDKKVNRGFTESCAAVLEPSKDESRHSNGRHKNFLRKYYTRSCPQISTPEVPISSSGESNDHEDEQQRSSERQRRNEEQTDEPHTNRCAAFMDFYNTHSRKIRNSWYIYIFKLFASLLSVSTIVMGIVFYQSCEGDPLLFVSLFTILMGASALGLIYKWLAKVRRHRRGEYYWNRKRKLLSIFFALFLFFLLLGRYTKYSEYFRFLDAA</sequence>
<evidence type="ECO:0000313" key="3">
    <source>
        <dbReference type="EMBL" id="GBO14051.1"/>
    </source>
</evidence>
<feature type="transmembrane region" description="Helical" evidence="2">
    <location>
        <begin position="210"/>
        <end position="228"/>
    </location>
</feature>
<feature type="compositionally biased region" description="Basic and acidic residues" evidence="1">
    <location>
        <begin position="1"/>
        <end position="11"/>
    </location>
</feature>
<dbReference type="EMBL" id="BGPR01038242">
    <property type="protein sequence ID" value="GBO14051.1"/>
    <property type="molecule type" value="Genomic_DNA"/>
</dbReference>
<feature type="transmembrane region" description="Helical" evidence="2">
    <location>
        <begin position="169"/>
        <end position="189"/>
    </location>
</feature>
<evidence type="ECO:0000313" key="4">
    <source>
        <dbReference type="Proteomes" id="UP000499080"/>
    </source>
</evidence>
<keyword evidence="4" id="KW-1185">Reference proteome</keyword>
<accession>A0A4Y2UPH2</accession>